<evidence type="ECO:0000313" key="1">
    <source>
        <dbReference type="EMBL" id="MDH2332498.1"/>
    </source>
</evidence>
<dbReference type="Proteomes" id="UP001229409">
    <property type="component" value="Unassembled WGS sequence"/>
</dbReference>
<comment type="caution">
    <text evidence="1">The sequence shown here is derived from an EMBL/GenBank/DDBJ whole genome shotgun (WGS) entry which is preliminary data.</text>
</comment>
<sequence length="528" mass="59052">MTEFYTVKETKLFYTGAQYPPTYEIPRLAKYVRGKAIFDGRHVEMYDRASSLLKDTPFAPQLKTLFIAVNVMDVLLTKPADLMVGEAPTFEGGSDPESAEQRALSRIVEENDITQTIHETTIGSGFRGDSFLKTYYAARADVSETEQLGLKPPPTPLEPIIEAVDASIVFPELSRGSKKRFKAINIAWVEWEVEKSSAIMSFFSRIPTTETPYLNVERHIPGYIIYEKYRLYERGVDAEWGVPIPTYSIGEQVPTGRSEDSVETGTSRLLVHHIPYKTSDDDWRGISGVEKLESVLAAINDRLVQIDYILWKHSDPTAYGPDFEDSEGNVKFGGRYVPVTREDVTPGYMTWDSQLEGAFKELDLLLGLVYQISETPQWLFGTTLASDKGGTGTSHTDAGAIKARFMPILSKVKRIRSHIDRAVRDALWSAMELENFANRNVDGFEAYEPTYPKITWRDGIPRDEKEAAEVANLRTGGKPTWSVTDAIKDLDGVDDTQAAELVRRIDEDEQRVSGTVDASIFNDPGGGA</sequence>
<reference evidence="1" key="1">
    <citation type="submission" date="2023-04" db="EMBL/GenBank/DDBJ databases">
        <title>Uncovering the Secrets of Slow-Growing Bacteria in Tropical Savanna Soil through Cultivation and Genomic Analysis.</title>
        <authorList>
            <person name="Goncalves O.S."/>
            <person name="Santana M.F."/>
        </authorList>
    </citation>
    <scope>NUCLEOTIDE SEQUENCE</scope>
    <source>
        <strain evidence="1">ANTI</strain>
    </source>
</reference>
<evidence type="ECO:0000313" key="2">
    <source>
        <dbReference type="Proteomes" id="UP001229409"/>
    </source>
</evidence>
<accession>A0AAP3ZZS4</accession>
<organism evidence="1 2">
    <name type="scientific">Paenibacillus polymyxa</name>
    <name type="common">Bacillus polymyxa</name>
    <dbReference type="NCBI Taxonomy" id="1406"/>
    <lineage>
        <taxon>Bacteria</taxon>
        <taxon>Bacillati</taxon>
        <taxon>Bacillota</taxon>
        <taxon>Bacilli</taxon>
        <taxon>Bacillales</taxon>
        <taxon>Paenibacillaceae</taxon>
        <taxon>Paenibacillus</taxon>
    </lineage>
</organism>
<dbReference type="RefSeq" id="WP_279834875.1">
    <property type="nucleotide sequence ID" value="NZ_JARVWT010000006.1"/>
</dbReference>
<dbReference type="EMBL" id="JARVWT010000006">
    <property type="protein sequence ID" value="MDH2332498.1"/>
    <property type="molecule type" value="Genomic_DNA"/>
</dbReference>
<dbReference type="AlphaFoldDB" id="A0AAP3ZZS4"/>
<gene>
    <name evidence="1" type="ORF">QDS18_16685</name>
</gene>
<name>A0AAP3ZZS4_PAEPO</name>
<proteinExistence type="predicted"/>
<protein>
    <submittedName>
        <fullName evidence="1">Portal protein</fullName>
    </submittedName>
</protein>